<comment type="similarity">
    <text evidence="3">Belongs to the UbiH/COQ6 family.</text>
</comment>
<keyword evidence="7 9" id="KW-0503">Monooxygenase</keyword>
<feature type="domain" description="FAD-binding" evidence="8">
    <location>
        <begin position="6"/>
        <end position="333"/>
    </location>
</feature>
<dbReference type="PANTHER" id="PTHR43876">
    <property type="entry name" value="UBIQUINONE BIOSYNTHESIS MONOOXYGENASE COQ6, MITOCHONDRIAL"/>
    <property type="match status" value="1"/>
</dbReference>
<keyword evidence="5" id="KW-0274">FAD</keyword>
<comment type="cofactor">
    <cofactor evidence="1">
        <name>FAD</name>
        <dbReference type="ChEBI" id="CHEBI:57692"/>
    </cofactor>
</comment>
<dbReference type="Gene3D" id="3.50.50.60">
    <property type="entry name" value="FAD/NAD(P)-binding domain"/>
    <property type="match status" value="2"/>
</dbReference>
<name>A0ABS2HID3_9VIBR</name>
<dbReference type="EMBL" id="JAFEUM010000002">
    <property type="protein sequence ID" value="MBM7036396.1"/>
    <property type="molecule type" value="Genomic_DNA"/>
</dbReference>
<dbReference type="InterPro" id="IPR002938">
    <property type="entry name" value="FAD-bd"/>
</dbReference>
<evidence type="ECO:0000256" key="5">
    <source>
        <dbReference type="ARBA" id="ARBA00022827"/>
    </source>
</evidence>
<dbReference type="InterPro" id="IPR051205">
    <property type="entry name" value="UbiH/COQ6_monooxygenase"/>
</dbReference>
<dbReference type="Pfam" id="PF01494">
    <property type="entry name" value="FAD_binding_3"/>
    <property type="match status" value="1"/>
</dbReference>
<dbReference type="SUPFAM" id="SSF51905">
    <property type="entry name" value="FAD/NAD(P)-binding domain"/>
    <property type="match status" value="1"/>
</dbReference>
<comment type="pathway">
    <text evidence="2">Cofactor biosynthesis; ubiquinone biosynthesis.</text>
</comment>
<evidence type="ECO:0000256" key="3">
    <source>
        <dbReference type="ARBA" id="ARBA00005349"/>
    </source>
</evidence>
<comment type="caution">
    <text evidence="9">The sequence shown here is derived from an EMBL/GenBank/DDBJ whole genome shotgun (WGS) entry which is preliminary data.</text>
</comment>
<dbReference type="GO" id="GO:0004497">
    <property type="term" value="F:monooxygenase activity"/>
    <property type="evidence" value="ECO:0007669"/>
    <property type="project" value="UniProtKB-KW"/>
</dbReference>
<proteinExistence type="inferred from homology"/>
<dbReference type="NCBIfam" id="TIGR01988">
    <property type="entry name" value="Ubi-OHases"/>
    <property type="match status" value="1"/>
</dbReference>
<keyword evidence="10" id="KW-1185">Reference proteome</keyword>
<evidence type="ECO:0000256" key="6">
    <source>
        <dbReference type="ARBA" id="ARBA00023002"/>
    </source>
</evidence>
<reference evidence="9 10" key="1">
    <citation type="submission" date="2021-02" db="EMBL/GenBank/DDBJ databases">
        <authorList>
            <person name="Park J.-S."/>
        </authorList>
    </citation>
    <scope>NUCLEOTIDE SEQUENCE [LARGE SCALE GENOMIC DNA]</scope>
    <source>
        <strain evidence="9 10">188UL20-2</strain>
    </source>
</reference>
<gene>
    <name evidence="9" type="ORF">JQC93_08250</name>
</gene>
<organism evidence="9 10">
    <name type="scientific">Vibrio ulleungensis</name>
    <dbReference type="NCBI Taxonomy" id="2807619"/>
    <lineage>
        <taxon>Bacteria</taxon>
        <taxon>Pseudomonadati</taxon>
        <taxon>Pseudomonadota</taxon>
        <taxon>Gammaproteobacteria</taxon>
        <taxon>Vibrionales</taxon>
        <taxon>Vibrionaceae</taxon>
        <taxon>Vibrio</taxon>
    </lineage>
</organism>
<evidence type="ECO:0000259" key="8">
    <source>
        <dbReference type="Pfam" id="PF01494"/>
    </source>
</evidence>
<sequence length="388" mass="42821">MKQFDFTIIGGGMVGSATAIGLAKQGWKVAVVEAQLPQPFNPEQSVDLRVSAISAGSVKLLNELGAWEGILARRCCPYKRLATWESDGCQIEFSAEQLALESLGYMVENRVVQLALLEQFEHYPEIELFSGEYLDRLTPQNTEGDAAATLVALSNGTTLSTKTIIGADGANSKVRQLSNIGITAWDYRQHCMLIHVETQLPQQDITWQWFTPTGPRSLLPLNGQQASLVWYDAPATIRALSKMSNRQLEEEIHRAFPAKLGQVKVLNQGSFPLTRRHANHYFVGHTVLVGDAAHTINPLAGQGVNLGFKDVMGLVESVAKEGNNTDAFKRYHRIRYPDNLLMQTSMDLFYKGFSNDLAGLKFARNAALKLADRSGVLKEKALKYALGL</sequence>
<keyword evidence="4" id="KW-0285">Flavoprotein</keyword>
<evidence type="ECO:0000313" key="9">
    <source>
        <dbReference type="EMBL" id="MBM7036396.1"/>
    </source>
</evidence>
<dbReference type="InterPro" id="IPR036188">
    <property type="entry name" value="FAD/NAD-bd_sf"/>
</dbReference>
<dbReference type="InterPro" id="IPR010971">
    <property type="entry name" value="UbiH/COQ6"/>
</dbReference>
<evidence type="ECO:0000256" key="1">
    <source>
        <dbReference type="ARBA" id="ARBA00001974"/>
    </source>
</evidence>
<evidence type="ECO:0000313" key="10">
    <source>
        <dbReference type="Proteomes" id="UP000809621"/>
    </source>
</evidence>
<dbReference type="PANTHER" id="PTHR43876:SF10">
    <property type="entry name" value="3-DEMETHOXYUBIQUINOL 3-HYDROXYLASE"/>
    <property type="match status" value="1"/>
</dbReference>
<evidence type="ECO:0000256" key="7">
    <source>
        <dbReference type="ARBA" id="ARBA00023033"/>
    </source>
</evidence>
<evidence type="ECO:0000256" key="2">
    <source>
        <dbReference type="ARBA" id="ARBA00004749"/>
    </source>
</evidence>
<accession>A0ABS2HID3</accession>
<protein>
    <submittedName>
        <fullName evidence="9">FAD-dependent monooxygenase</fullName>
    </submittedName>
</protein>
<dbReference type="PRINTS" id="PR00420">
    <property type="entry name" value="RNGMNOXGNASE"/>
</dbReference>
<keyword evidence="6" id="KW-0560">Oxidoreductase</keyword>
<dbReference type="Proteomes" id="UP000809621">
    <property type="component" value="Unassembled WGS sequence"/>
</dbReference>
<dbReference type="RefSeq" id="WP_205157960.1">
    <property type="nucleotide sequence ID" value="NZ_JAFEUM010000002.1"/>
</dbReference>
<evidence type="ECO:0000256" key="4">
    <source>
        <dbReference type="ARBA" id="ARBA00022630"/>
    </source>
</evidence>